<keyword evidence="6 10" id="KW-0460">Magnesium</keyword>
<reference evidence="12" key="1">
    <citation type="journal article" date="2021" name="PeerJ">
        <title>Extensive microbial diversity within the chicken gut microbiome revealed by metagenomics and culture.</title>
        <authorList>
            <person name="Gilroy R."/>
            <person name="Ravi A."/>
            <person name="Getino M."/>
            <person name="Pursley I."/>
            <person name="Horton D.L."/>
            <person name="Alikhan N.F."/>
            <person name="Baker D."/>
            <person name="Gharbi K."/>
            <person name="Hall N."/>
            <person name="Watson M."/>
            <person name="Adriaenssens E.M."/>
            <person name="Foster-Nyarko E."/>
            <person name="Jarju S."/>
            <person name="Secka A."/>
            <person name="Antonio M."/>
            <person name="Oren A."/>
            <person name="Chaudhuri R.R."/>
            <person name="La Ragione R."/>
            <person name="Hildebrand F."/>
            <person name="Pallen M.J."/>
        </authorList>
    </citation>
    <scope>NUCLEOTIDE SEQUENCE</scope>
    <source>
        <strain evidence="12">CHK124-7917</strain>
    </source>
</reference>
<gene>
    <name evidence="12" type="primary">rdgB</name>
    <name evidence="12" type="ORF">K8U72_01920</name>
</gene>
<dbReference type="FunFam" id="3.90.950.10:FF:000001">
    <property type="entry name" value="dITP/XTP pyrophosphatase"/>
    <property type="match status" value="1"/>
</dbReference>
<comment type="similarity">
    <text evidence="1 10 11">Belongs to the HAM1 NTPase family.</text>
</comment>
<dbReference type="RefSeq" id="WP_273447809.1">
    <property type="nucleotide sequence ID" value="NZ_CALUGK010000017.1"/>
</dbReference>
<dbReference type="GO" id="GO:0036222">
    <property type="term" value="F:XTP diphosphatase activity"/>
    <property type="evidence" value="ECO:0007669"/>
    <property type="project" value="UniProtKB-UniRule"/>
</dbReference>
<feature type="binding site" evidence="10">
    <location>
        <begin position="19"/>
        <end position="24"/>
    </location>
    <ligand>
        <name>substrate</name>
    </ligand>
</feature>
<evidence type="ECO:0000256" key="3">
    <source>
        <dbReference type="ARBA" id="ARBA00022723"/>
    </source>
</evidence>
<keyword evidence="5 10" id="KW-0378">Hydrolase</keyword>
<dbReference type="PANTHER" id="PTHR11067">
    <property type="entry name" value="INOSINE TRIPHOSPHATE PYROPHOSPHATASE/HAM1 PROTEIN"/>
    <property type="match status" value="1"/>
</dbReference>
<evidence type="ECO:0000256" key="5">
    <source>
        <dbReference type="ARBA" id="ARBA00022801"/>
    </source>
</evidence>
<dbReference type="SUPFAM" id="SSF52972">
    <property type="entry name" value="ITPase-like"/>
    <property type="match status" value="1"/>
</dbReference>
<dbReference type="GO" id="GO:0035870">
    <property type="term" value="F:dITP diphosphatase activity"/>
    <property type="evidence" value="ECO:0007669"/>
    <property type="project" value="UniProtKB-UniRule"/>
</dbReference>
<name>A0A921KKN4_9ACTN</name>
<dbReference type="GO" id="GO:0009117">
    <property type="term" value="P:nucleotide metabolic process"/>
    <property type="evidence" value="ECO:0007669"/>
    <property type="project" value="UniProtKB-KW"/>
</dbReference>
<dbReference type="InterPro" id="IPR029001">
    <property type="entry name" value="ITPase-like_fam"/>
</dbReference>
<evidence type="ECO:0000313" key="13">
    <source>
        <dbReference type="Proteomes" id="UP000697330"/>
    </source>
</evidence>
<evidence type="ECO:0000256" key="1">
    <source>
        <dbReference type="ARBA" id="ARBA00008023"/>
    </source>
</evidence>
<comment type="cofactor">
    <cofactor evidence="10">
        <name>Mg(2+)</name>
        <dbReference type="ChEBI" id="CHEBI:18420"/>
    </cofactor>
    <text evidence="10">Binds 1 Mg(2+) ion per subunit.</text>
</comment>
<evidence type="ECO:0000256" key="8">
    <source>
        <dbReference type="ARBA" id="ARBA00051875"/>
    </source>
</evidence>
<dbReference type="PANTHER" id="PTHR11067:SF9">
    <property type="entry name" value="INOSINE TRIPHOSPHATE PYROPHOSPHATASE"/>
    <property type="match status" value="1"/>
</dbReference>
<dbReference type="GO" id="GO:0017111">
    <property type="term" value="F:ribonucleoside triphosphate phosphatase activity"/>
    <property type="evidence" value="ECO:0007669"/>
    <property type="project" value="InterPro"/>
</dbReference>
<evidence type="ECO:0000256" key="2">
    <source>
        <dbReference type="ARBA" id="ARBA00011738"/>
    </source>
</evidence>
<sequence length="207" mass="21958">MAEISIAELDPERTVVVATGNAHKVVEIETILAPVMPGVRFVALGELGDFPDPVEDGDTFFDNALIKARAAQAGTGLPMAVADDSGLCVDALDGAPGIFSARWAGEHGNDAANNEKLMAQMKGVPDEARTARFHSSVALVRGGEVLRGDGDCEGRVGREPRGEHGFGYDPLFLPAETPGRTMAELTLDEKNLISHRFHALEDLAAKL</sequence>
<keyword evidence="4 10" id="KW-0547">Nucleotide-binding</keyword>
<evidence type="ECO:0000256" key="7">
    <source>
        <dbReference type="ARBA" id="ARBA00023080"/>
    </source>
</evidence>
<dbReference type="AlphaFoldDB" id="A0A921KKN4"/>
<evidence type="ECO:0000256" key="9">
    <source>
        <dbReference type="ARBA" id="ARBA00052017"/>
    </source>
</evidence>
<dbReference type="InterPro" id="IPR020922">
    <property type="entry name" value="dITP/XTP_pyrophosphatase"/>
</dbReference>
<feature type="binding site" evidence="10">
    <location>
        <position position="84"/>
    </location>
    <ligand>
        <name>Mg(2+)</name>
        <dbReference type="ChEBI" id="CHEBI:18420"/>
    </ligand>
</feature>
<feature type="binding site" evidence="10">
    <location>
        <begin position="166"/>
        <end position="169"/>
    </location>
    <ligand>
        <name>substrate</name>
    </ligand>
</feature>
<evidence type="ECO:0000256" key="11">
    <source>
        <dbReference type="RuleBase" id="RU003781"/>
    </source>
</evidence>
<keyword evidence="7 10" id="KW-0546">Nucleotide metabolism</keyword>
<comment type="caution">
    <text evidence="10">Lacks conserved residue(s) required for the propagation of feature annotation.</text>
</comment>
<comment type="catalytic activity">
    <reaction evidence="8 10">
        <text>dITP + H2O = dIMP + diphosphate + H(+)</text>
        <dbReference type="Rhea" id="RHEA:28342"/>
        <dbReference type="ChEBI" id="CHEBI:15377"/>
        <dbReference type="ChEBI" id="CHEBI:15378"/>
        <dbReference type="ChEBI" id="CHEBI:33019"/>
        <dbReference type="ChEBI" id="CHEBI:61194"/>
        <dbReference type="ChEBI" id="CHEBI:61382"/>
        <dbReference type="EC" id="3.6.1.66"/>
    </reaction>
</comment>
<feature type="binding site" evidence="10">
    <location>
        <position position="190"/>
    </location>
    <ligand>
        <name>substrate</name>
    </ligand>
</feature>
<feature type="active site" description="Proton acceptor" evidence="10">
    <location>
        <position position="84"/>
    </location>
</feature>
<protein>
    <recommendedName>
        <fullName evidence="10">dITP/XTP pyrophosphatase</fullName>
        <ecNumber evidence="10">3.6.1.66</ecNumber>
    </recommendedName>
    <alternativeName>
        <fullName evidence="10">Non-canonical purine NTP pyrophosphatase</fullName>
    </alternativeName>
    <alternativeName>
        <fullName evidence="10">Non-standard purine NTP pyrophosphatase</fullName>
    </alternativeName>
    <alternativeName>
        <fullName evidence="10">Nucleoside-triphosphate diphosphatase</fullName>
    </alternativeName>
    <alternativeName>
        <fullName evidence="10">Nucleoside-triphosphate pyrophosphatase</fullName>
        <shortName evidence="10">NTPase</shortName>
    </alternativeName>
</protein>
<dbReference type="GO" id="GO:0005829">
    <property type="term" value="C:cytosol"/>
    <property type="evidence" value="ECO:0007669"/>
    <property type="project" value="TreeGrafter"/>
</dbReference>
<feature type="binding site" evidence="10">
    <location>
        <position position="85"/>
    </location>
    <ligand>
        <name>substrate</name>
    </ligand>
</feature>
<evidence type="ECO:0000313" key="12">
    <source>
        <dbReference type="EMBL" id="HJF44530.1"/>
    </source>
</evidence>
<dbReference type="NCBIfam" id="TIGR00042">
    <property type="entry name" value="RdgB/HAM1 family non-canonical purine NTP pyrophosphatase"/>
    <property type="match status" value="1"/>
</dbReference>
<dbReference type="GO" id="GO:0036220">
    <property type="term" value="F:ITP diphosphatase activity"/>
    <property type="evidence" value="ECO:0007669"/>
    <property type="project" value="UniProtKB-UniRule"/>
</dbReference>
<reference evidence="12" key="2">
    <citation type="submission" date="2021-09" db="EMBL/GenBank/DDBJ databases">
        <authorList>
            <person name="Gilroy R."/>
        </authorList>
    </citation>
    <scope>NUCLEOTIDE SEQUENCE</scope>
    <source>
        <strain evidence="12">CHK124-7917</strain>
    </source>
</reference>
<feature type="binding site" evidence="10">
    <location>
        <begin position="195"/>
        <end position="196"/>
    </location>
    <ligand>
        <name>substrate</name>
    </ligand>
</feature>
<dbReference type="HAMAP" id="MF_01405">
    <property type="entry name" value="Non_canon_purine_NTPase"/>
    <property type="match status" value="1"/>
</dbReference>
<accession>A0A921KKN4</accession>
<proteinExistence type="inferred from homology"/>
<dbReference type="EMBL" id="DYWQ01000025">
    <property type="protein sequence ID" value="HJF44530.1"/>
    <property type="molecule type" value="Genomic_DNA"/>
</dbReference>
<comment type="function">
    <text evidence="10">Pyrophosphatase that catalyzes the hydrolysis of nucleoside triphosphates to their monophosphate derivatives, with a high preference for the non-canonical purine nucleotides XTP (xanthosine triphosphate), dITP (deoxyinosine triphosphate) and ITP. Seems to function as a house-cleaning enzyme that removes non-canonical purine nucleotides from the nucleotide pool, thus preventing their incorporation into DNA/RNA and avoiding chromosomal lesions.</text>
</comment>
<dbReference type="CDD" id="cd00515">
    <property type="entry name" value="HAM1"/>
    <property type="match status" value="1"/>
</dbReference>
<dbReference type="GO" id="GO:0009146">
    <property type="term" value="P:purine nucleoside triphosphate catabolic process"/>
    <property type="evidence" value="ECO:0007669"/>
    <property type="project" value="UniProtKB-UniRule"/>
</dbReference>
<keyword evidence="3 10" id="KW-0479">Metal-binding</keyword>
<dbReference type="Gene3D" id="3.90.950.10">
    <property type="match status" value="1"/>
</dbReference>
<organism evidence="12 13">
    <name type="scientific">Thermophilibacter provencensis</name>
    <dbReference type="NCBI Taxonomy" id="1852386"/>
    <lineage>
        <taxon>Bacteria</taxon>
        <taxon>Bacillati</taxon>
        <taxon>Actinomycetota</taxon>
        <taxon>Coriobacteriia</taxon>
        <taxon>Coriobacteriales</taxon>
        <taxon>Atopobiaceae</taxon>
        <taxon>Thermophilibacter</taxon>
    </lineage>
</organism>
<comment type="subunit">
    <text evidence="2 10">Homodimer.</text>
</comment>
<evidence type="ECO:0000256" key="10">
    <source>
        <dbReference type="HAMAP-Rule" id="MF_01405"/>
    </source>
</evidence>
<dbReference type="GO" id="GO:0000166">
    <property type="term" value="F:nucleotide binding"/>
    <property type="evidence" value="ECO:0007669"/>
    <property type="project" value="UniProtKB-KW"/>
</dbReference>
<dbReference type="InterPro" id="IPR002637">
    <property type="entry name" value="RdgB/HAM1"/>
</dbReference>
<comment type="catalytic activity">
    <reaction evidence="9 10">
        <text>XTP + H2O = XMP + diphosphate + H(+)</text>
        <dbReference type="Rhea" id="RHEA:28610"/>
        <dbReference type="ChEBI" id="CHEBI:15377"/>
        <dbReference type="ChEBI" id="CHEBI:15378"/>
        <dbReference type="ChEBI" id="CHEBI:33019"/>
        <dbReference type="ChEBI" id="CHEBI:57464"/>
        <dbReference type="ChEBI" id="CHEBI:61314"/>
        <dbReference type="EC" id="3.6.1.66"/>
    </reaction>
</comment>
<comment type="caution">
    <text evidence="12">The sequence shown here is derived from an EMBL/GenBank/DDBJ whole genome shotgun (WGS) entry which is preliminary data.</text>
</comment>
<dbReference type="Proteomes" id="UP000697330">
    <property type="component" value="Unassembled WGS sequence"/>
</dbReference>
<dbReference type="EC" id="3.6.1.66" evidence="10"/>
<dbReference type="GO" id="GO:0046872">
    <property type="term" value="F:metal ion binding"/>
    <property type="evidence" value="ECO:0007669"/>
    <property type="project" value="UniProtKB-KW"/>
</dbReference>
<evidence type="ECO:0000256" key="6">
    <source>
        <dbReference type="ARBA" id="ARBA00022842"/>
    </source>
</evidence>
<comment type="catalytic activity">
    <reaction evidence="10">
        <text>ITP + H2O = IMP + diphosphate + H(+)</text>
        <dbReference type="Rhea" id="RHEA:29399"/>
        <dbReference type="ChEBI" id="CHEBI:15377"/>
        <dbReference type="ChEBI" id="CHEBI:15378"/>
        <dbReference type="ChEBI" id="CHEBI:33019"/>
        <dbReference type="ChEBI" id="CHEBI:58053"/>
        <dbReference type="ChEBI" id="CHEBI:61402"/>
        <dbReference type="EC" id="3.6.1.66"/>
    </reaction>
</comment>
<evidence type="ECO:0000256" key="4">
    <source>
        <dbReference type="ARBA" id="ARBA00022741"/>
    </source>
</evidence>
<dbReference type="Pfam" id="PF01725">
    <property type="entry name" value="Ham1p_like"/>
    <property type="match status" value="1"/>
</dbReference>